<feature type="compositionally biased region" description="Low complexity" evidence="1">
    <location>
        <begin position="16"/>
        <end position="27"/>
    </location>
</feature>
<evidence type="ECO:0000313" key="2">
    <source>
        <dbReference type="EMBL" id="MDH0569549.1"/>
    </source>
</evidence>
<evidence type="ECO:0000313" key="3">
    <source>
        <dbReference type="EMBL" id="RRW30455.1"/>
    </source>
</evidence>
<dbReference type="AlphaFoldDB" id="A0A379JNU3"/>
<reference evidence="3 6" key="2">
    <citation type="submission" date="2018-10" db="EMBL/GenBank/DDBJ databases">
        <title>Transmission dynamics of multidrug resistant bacteria on intensive care unit surfaces.</title>
        <authorList>
            <person name="D'Souza A.W."/>
            <person name="Potter R.F."/>
            <person name="Wallace M."/>
            <person name="Shupe A."/>
            <person name="Patel S."/>
            <person name="Sun S."/>
            <person name="Gul D."/>
            <person name="Kwon J.H."/>
            <person name="Andleeb S."/>
            <person name="Burnham C.-A.D."/>
            <person name="Dantas G."/>
        </authorList>
    </citation>
    <scope>NUCLEOTIDE SEQUENCE [LARGE SCALE GENOMIC DNA]</scope>
    <source>
        <strain evidence="3 6">PO_271</strain>
    </source>
</reference>
<evidence type="ECO:0000313" key="4">
    <source>
        <dbReference type="EMBL" id="SUD49881.1"/>
    </source>
</evidence>
<dbReference type="Proteomes" id="UP001159292">
    <property type="component" value="Unassembled WGS sequence"/>
</dbReference>
<gene>
    <name evidence="3" type="ORF">EGJ44_19275</name>
    <name evidence="2" type="ORF">N7671_20660</name>
    <name evidence="4" type="ORF">NCTC10692_00264</name>
</gene>
<accession>A0A379JNU3</accession>
<organism evidence="4 5">
    <name type="scientific">Ectopseudomonas oleovorans</name>
    <name type="common">Pseudomonas oleovorans</name>
    <dbReference type="NCBI Taxonomy" id="301"/>
    <lineage>
        <taxon>Bacteria</taxon>
        <taxon>Pseudomonadati</taxon>
        <taxon>Pseudomonadota</taxon>
        <taxon>Gammaproteobacteria</taxon>
        <taxon>Pseudomonadales</taxon>
        <taxon>Pseudomonadaceae</taxon>
        <taxon>Ectopseudomonas</taxon>
    </lineage>
</organism>
<feature type="compositionally biased region" description="Low complexity" evidence="1">
    <location>
        <begin position="37"/>
        <end position="46"/>
    </location>
</feature>
<dbReference type="EMBL" id="RHRS01000068">
    <property type="protein sequence ID" value="RRW30455.1"/>
    <property type="molecule type" value="Genomic_DNA"/>
</dbReference>
<reference evidence="4 5" key="1">
    <citation type="submission" date="2018-06" db="EMBL/GenBank/DDBJ databases">
        <authorList>
            <consortium name="Pathogen Informatics"/>
            <person name="Doyle S."/>
        </authorList>
    </citation>
    <scope>NUCLEOTIDE SEQUENCE [LARGE SCALE GENOMIC DNA]</scope>
    <source>
        <strain evidence="4 5">NCTC10692</strain>
    </source>
</reference>
<dbReference type="EMBL" id="JAOEET010000096">
    <property type="protein sequence ID" value="MDH0569549.1"/>
    <property type="molecule type" value="Genomic_DNA"/>
</dbReference>
<reference evidence="2" key="3">
    <citation type="submission" date="2022-09" db="EMBL/GenBank/DDBJ databases">
        <title>Intensive care unit water sources are persistently colonized with multi-drug resistant bacteria and are the site of extensive horizontal gene transfer of antibiotic resistance genes.</title>
        <authorList>
            <person name="Diorio-Toth L."/>
        </authorList>
    </citation>
    <scope>NUCLEOTIDE SEQUENCE</scope>
    <source>
        <strain evidence="2">GD04000</strain>
    </source>
</reference>
<dbReference type="Proteomes" id="UP000255303">
    <property type="component" value="Unassembled WGS sequence"/>
</dbReference>
<protein>
    <submittedName>
        <fullName evidence="4">Uncharacterized protein</fullName>
    </submittedName>
</protein>
<name>A0A379JNU3_ECTOL</name>
<evidence type="ECO:0000313" key="6">
    <source>
        <dbReference type="Proteomes" id="UP000272833"/>
    </source>
</evidence>
<dbReference type="GeneID" id="300417495"/>
<evidence type="ECO:0000313" key="5">
    <source>
        <dbReference type="Proteomes" id="UP000255303"/>
    </source>
</evidence>
<proteinExistence type="predicted"/>
<dbReference type="EMBL" id="UGUV01000002">
    <property type="protein sequence ID" value="SUD49881.1"/>
    <property type="molecule type" value="Genomic_DNA"/>
</dbReference>
<dbReference type="RefSeq" id="WP_033947703.1">
    <property type="nucleotide sequence ID" value="NZ_FNZC01000029.1"/>
</dbReference>
<evidence type="ECO:0000256" key="1">
    <source>
        <dbReference type="SAM" id="MobiDB-lite"/>
    </source>
</evidence>
<sequence>MAGITTYTSLSGSRLAGSATTATGQTQDVSTAGKTSATIPAGGTGPTITVSNLARQLGEAAVRAETRDASLSRKELGQKATAQLDQIIGDQYYINKAKHDAEVPNTDDPELLARAKQATSFVNGQGKNPFAGLSPDQLTLVIYDDSGTFTVNERQAAWQESYDQRQAWKQQVIAKANDEYNRTGKMSNFFKEVLAYYNELPAIEQAQYPESYASRLQELIDLDFNYMTHQVGGKGSAASLIEQLLGEGPYRDKDFAAKAADTD</sequence>
<feature type="region of interest" description="Disordered" evidence="1">
    <location>
        <begin position="15"/>
        <end position="46"/>
    </location>
</feature>
<dbReference type="Proteomes" id="UP000272833">
    <property type="component" value="Unassembled WGS sequence"/>
</dbReference>